<organism evidence="1 2">
    <name type="scientific">Salinibacillus aidingensis</name>
    <dbReference type="NCBI Taxonomy" id="237684"/>
    <lineage>
        <taxon>Bacteria</taxon>
        <taxon>Bacillati</taxon>
        <taxon>Bacillota</taxon>
        <taxon>Bacilli</taxon>
        <taxon>Bacillales</taxon>
        <taxon>Bacillaceae</taxon>
        <taxon>Salinibacillus</taxon>
    </lineage>
</organism>
<keyword evidence="2" id="KW-1185">Reference proteome</keyword>
<dbReference type="Proteomes" id="UP001500880">
    <property type="component" value="Unassembled WGS sequence"/>
</dbReference>
<sequence>MFTAGKRLNSAEAQELNFELKNKMGETLDNILEASKNYVEFDANKSLEERGVKVFNISEKDMNKDVINFQQLDAKGKGLLIKYNERFQVELAEIINSNTQDSNLIIFVNLVKNKNGRM</sequence>
<gene>
    <name evidence="1" type="ORF">GCM10008986_35070</name>
</gene>
<proteinExistence type="predicted"/>
<dbReference type="RefSeq" id="WP_343844063.1">
    <property type="nucleotide sequence ID" value="NZ_BAAADO010000012.1"/>
</dbReference>
<dbReference type="EMBL" id="BAAADO010000012">
    <property type="protein sequence ID" value="GAA0504511.1"/>
    <property type="molecule type" value="Genomic_DNA"/>
</dbReference>
<reference evidence="1 2" key="1">
    <citation type="journal article" date="2019" name="Int. J. Syst. Evol. Microbiol.">
        <title>The Global Catalogue of Microorganisms (GCM) 10K type strain sequencing project: providing services to taxonomists for standard genome sequencing and annotation.</title>
        <authorList>
            <consortium name="The Broad Institute Genomics Platform"/>
            <consortium name="The Broad Institute Genome Sequencing Center for Infectious Disease"/>
            <person name="Wu L."/>
            <person name="Ma J."/>
        </authorList>
    </citation>
    <scope>NUCLEOTIDE SEQUENCE [LARGE SCALE GENOMIC DNA]</scope>
    <source>
        <strain evidence="1 2">JCM 12389</strain>
    </source>
</reference>
<accession>A0ABN1BS84</accession>
<comment type="caution">
    <text evidence="1">The sequence shown here is derived from an EMBL/GenBank/DDBJ whole genome shotgun (WGS) entry which is preliminary data.</text>
</comment>
<name>A0ABN1BS84_9BACI</name>
<protein>
    <submittedName>
        <fullName evidence="1">Uncharacterized protein</fullName>
    </submittedName>
</protein>
<evidence type="ECO:0000313" key="2">
    <source>
        <dbReference type="Proteomes" id="UP001500880"/>
    </source>
</evidence>
<evidence type="ECO:0000313" key="1">
    <source>
        <dbReference type="EMBL" id="GAA0504511.1"/>
    </source>
</evidence>